<protein>
    <submittedName>
        <fullName evidence="2">Putative tick transposon</fullName>
    </submittedName>
</protein>
<organism evidence="2">
    <name type="scientific">Ixodes ricinus</name>
    <name type="common">Common tick</name>
    <name type="synonym">Acarus ricinus</name>
    <dbReference type="NCBI Taxonomy" id="34613"/>
    <lineage>
        <taxon>Eukaryota</taxon>
        <taxon>Metazoa</taxon>
        <taxon>Ecdysozoa</taxon>
        <taxon>Arthropoda</taxon>
        <taxon>Chelicerata</taxon>
        <taxon>Arachnida</taxon>
        <taxon>Acari</taxon>
        <taxon>Parasitiformes</taxon>
        <taxon>Ixodida</taxon>
        <taxon>Ixodoidea</taxon>
        <taxon>Ixodidae</taxon>
        <taxon>Ixodinae</taxon>
        <taxon>Ixodes</taxon>
    </lineage>
</organism>
<evidence type="ECO:0000259" key="1">
    <source>
        <dbReference type="Pfam" id="PF00078"/>
    </source>
</evidence>
<proteinExistence type="predicted"/>
<name>A0A6B0UI52_IXORI</name>
<reference evidence="2" key="1">
    <citation type="submission" date="2019-12" db="EMBL/GenBank/DDBJ databases">
        <title>An insight into the sialome of adult female Ixodes ricinus ticks feeding for 6 days.</title>
        <authorList>
            <person name="Perner J."/>
            <person name="Ribeiro J.M.C."/>
        </authorList>
    </citation>
    <scope>NUCLEOTIDE SEQUENCE</scope>
    <source>
        <strain evidence="2">Semi-engorged</strain>
        <tissue evidence="2">Salivary glands</tissue>
    </source>
</reference>
<sequence>MRNLRPIRLLTTDCKILAKTLTRRLAHGLGVILGDHQSHGFRDRSIASNAHTIRYICETAESQQHPIAVLQVELSKAFDKVSHSFLFALPNIAAWKID</sequence>
<dbReference type="EMBL" id="GIFC01005600">
    <property type="protein sequence ID" value="MXU87683.1"/>
    <property type="molecule type" value="Transcribed_RNA"/>
</dbReference>
<dbReference type="AlphaFoldDB" id="A0A6B0UI52"/>
<feature type="domain" description="Reverse transcriptase" evidence="1">
    <location>
        <begin position="3"/>
        <end position="88"/>
    </location>
</feature>
<dbReference type="InterPro" id="IPR000477">
    <property type="entry name" value="RT_dom"/>
</dbReference>
<evidence type="ECO:0000313" key="2">
    <source>
        <dbReference type="EMBL" id="MXU87683.1"/>
    </source>
</evidence>
<dbReference type="Pfam" id="PF00078">
    <property type="entry name" value="RVT_1"/>
    <property type="match status" value="1"/>
</dbReference>
<accession>A0A6B0UI52</accession>